<comment type="caution">
    <text evidence="2">The sequence shown here is derived from an EMBL/GenBank/DDBJ whole genome shotgun (WGS) entry which is preliminary data.</text>
</comment>
<proteinExistence type="predicted"/>
<name>A0A4Q7UZV3_PSEST</name>
<dbReference type="EMBL" id="SHKL01000001">
    <property type="protein sequence ID" value="RZT86668.1"/>
    <property type="molecule type" value="Genomic_DNA"/>
</dbReference>
<gene>
    <name evidence="2" type="ORF">EV383_3565</name>
</gene>
<evidence type="ECO:0000256" key="1">
    <source>
        <dbReference type="SAM" id="Phobius"/>
    </source>
</evidence>
<evidence type="ECO:0000313" key="2">
    <source>
        <dbReference type="EMBL" id="RZT86668.1"/>
    </source>
</evidence>
<accession>A0A4Q7UZV3</accession>
<keyword evidence="1" id="KW-0812">Transmembrane</keyword>
<dbReference type="InterPro" id="IPR010699">
    <property type="entry name" value="DUF1275"/>
</dbReference>
<keyword evidence="1" id="KW-1133">Transmembrane helix</keyword>
<sequence length="134" mass="13798">MIIVTGFDHPEKAPRTLGAVTVALTAAAGSLDAVTFFAFNEVFASTMTGNLILLGLDWDGNSALRIATVAVAAAAGAFVQLRAPDFTYLIPVAMVALVIVLMVRVTMANHGGLVQGDPQFARPVEEEAGGGPTA</sequence>
<dbReference type="OrthoDB" id="7375466at2"/>
<keyword evidence="3" id="KW-1185">Reference proteome</keyword>
<dbReference type="Pfam" id="PF06912">
    <property type="entry name" value="DUF1275"/>
    <property type="match status" value="1"/>
</dbReference>
<evidence type="ECO:0000313" key="3">
    <source>
        <dbReference type="Proteomes" id="UP000291591"/>
    </source>
</evidence>
<reference evidence="2 3" key="1">
    <citation type="submission" date="2019-02" db="EMBL/GenBank/DDBJ databases">
        <title>Sequencing the genomes of 1000 actinobacteria strains.</title>
        <authorList>
            <person name="Klenk H.-P."/>
        </authorList>
    </citation>
    <scope>NUCLEOTIDE SEQUENCE [LARGE SCALE GENOMIC DNA]</scope>
    <source>
        <strain evidence="2 3">DSM 45779</strain>
    </source>
</reference>
<organism evidence="2 3">
    <name type="scientific">Pseudonocardia sediminis</name>
    <dbReference type="NCBI Taxonomy" id="1397368"/>
    <lineage>
        <taxon>Bacteria</taxon>
        <taxon>Bacillati</taxon>
        <taxon>Actinomycetota</taxon>
        <taxon>Actinomycetes</taxon>
        <taxon>Pseudonocardiales</taxon>
        <taxon>Pseudonocardiaceae</taxon>
        <taxon>Pseudonocardia</taxon>
    </lineage>
</organism>
<dbReference type="Proteomes" id="UP000291591">
    <property type="component" value="Unassembled WGS sequence"/>
</dbReference>
<keyword evidence="1" id="KW-0472">Membrane</keyword>
<feature type="transmembrane region" description="Helical" evidence="1">
    <location>
        <begin position="63"/>
        <end position="80"/>
    </location>
</feature>
<dbReference type="AlphaFoldDB" id="A0A4Q7UZV3"/>
<feature type="transmembrane region" description="Helical" evidence="1">
    <location>
        <begin position="86"/>
        <end position="103"/>
    </location>
</feature>
<protein>
    <submittedName>
        <fullName evidence="2">Uncharacterized protein DUF1275</fullName>
    </submittedName>
</protein>